<organism evidence="1 2">
    <name type="scientific">Piscinibacter terrae</name>
    <dbReference type="NCBI Taxonomy" id="2496871"/>
    <lineage>
        <taxon>Bacteria</taxon>
        <taxon>Pseudomonadati</taxon>
        <taxon>Pseudomonadota</taxon>
        <taxon>Betaproteobacteria</taxon>
        <taxon>Burkholderiales</taxon>
        <taxon>Sphaerotilaceae</taxon>
        <taxon>Piscinibacter</taxon>
    </lineage>
</organism>
<comment type="caution">
    <text evidence="1">The sequence shown here is derived from an EMBL/GenBank/DDBJ whole genome shotgun (WGS) entry which is preliminary data.</text>
</comment>
<dbReference type="EMBL" id="QUSW01000002">
    <property type="protein sequence ID" value="RQP25387.1"/>
    <property type="molecule type" value="Genomic_DNA"/>
</dbReference>
<protein>
    <recommendedName>
        <fullName evidence="3">NACHT domain-containing protein</fullName>
    </recommendedName>
</protein>
<reference evidence="1 2" key="2">
    <citation type="submission" date="2018-12" db="EMBL/GenBank/DDBJ databases">
        <title>Rhizobacter gummiphilus sp. nov., a rubber-degrading bacterium isolated from the soil of a botanical garden in Japan.</title>
        <authorList>
            <person name="Shunsuke S.S."/>
        </authorList>
    </citation>
    <scope>NUCLEOTIDE SEQUENCE [LARGE SCALE GENOMIC DNA]</scope>
    <source>
        <strain evidence="1 2">S-16</strain>
    </source>
</reference>
<proteinExistence type="predicted"/>
<accession>A0A3N7HSV9</accession>
<evidence type="ECO:0000313" key="1">
    <source>
        <dbReference type="EMBL" id="RQP25387.1"/>
    </source>
</evidence>
<name>A0A3N7HSV9_9BURK</name>
<evidence type="ECO:0000313" key="2">
    <source>
        <dbReference type="Proteomes" id="UP000267464"/>
    </source>
</evidence>
<evidence type="ECO:0008006" key="3">
    <source>
        <dbReference type="Google" id="ProtNLM"/>
    </source>
</evidence>
<keyword evidence="2" id="KW-1185">Reference proteome</keyword>
<sequence>MNLHARVAAVAAVHLLGRRPLGWLKELEVDVPVEIWCETNGPGDDLRFVLANELVVEAQAKKGLTRGEELWTALDALARGVHRREIAYGALVVDIDASTTIRRGLARGIIRLGEGREDSLDDITCEFKARLENAGLPVQIVCGRLRVVVVHCADHDDASEHAAKIDLLRLCATERDAASAWTEIQLSAHGLIERRGRWTAEALSGILKAARVQLGAIPDESPPEAMSGWVWEQLDEVSQYRGYIQTFRQHYLISEQMAAQPFGGRDVECQRLDTWLSDAAAPSRLLICAPTARGKSALLVQWTERLESDATWAVVFVPISLRFGTDRPAVFYALLAAQLARVLQVKLAPPSTDLDTYYQGISAALLIQAANASRHVLIVVDGLDEAHGASFNPTVFPPSLPPNIRILVSAREQAGDRGPKGWLRRLDWQGDARAISEGLSILDQKAVVPILESVGIAKETVSDALSDRLMVLSAGEPLLLALYAEDLSAIAKRGGHISAEVLDGLLPGFAAYFSRAFDAQSFAEEHGGQESVDTTLAVLAMAQGPLEAPHLTDLVCELCHLPRPAASDRFVKPLRRFIAGDGRADHGYVLNHPKLGEYLREERFDSSTLQSVEHAFLAWGRDVAKGLDTDSNAPAPAYVLRRHVHHLRRAGTASLDDIELLLTDGWRQAWFRMDKDYVDYADSLLVASAVMQPCAIYREEASRALRSKIKIALAVSSVKSQGINMPSQLLAMALQEQLITQRQALNVAELQASENRIGYMLDLAPNLPAAYSERLLSDVLQTENVENRNDQLARLAPHLPTPRREEIIERVLAWLHADTKPRMGSIAALAPSLDDVRLEDVLVDAMSKALTKQDAASTAPSLIPVIAALQGRDLAGLAERFLDQCLRWVDAASDLLLMVEALGMLAAQVGADRLEPQVLRLVPQIKAMEASHAMHATAPWDIQAHVRQERLKRASATLAVLAIHRLPAESYKTSLMTALAALFVPDFWAVDSLVHVVPVVRADARQEIVAIVRQLALNLPTANNRTHALMQLARAAEPPLRQSIIGQALFNARRIEDDYSRGLALVSLFSTLPAADKQREFGALLGDIHKVSYVLHFGELLLQLSNQLPAGDALADAGLEAIRRAQDINNGVSTMLREMVRVPPHKQEAIFRECWQRILTRSDDLSGFQFGMAARYATDFWTAGELEVVRRELAGLAPIVRTHVLLSLLPVAVRLGAHDLVDQAIEDIAAQKDPNDGVSYMVQAIRYLPADDPRRNLLRQNWFLAVNSDKPRISSLTDALELMDPEDQVLAWPRITACARAASEASPLARLSLAAKSPVERAELLEASLTSLASEKADNRIPQAAQVALTYKTTEVRWRAFDLMTATPAVSRATVISALRLVASALAEVGTASLTQALMNDVRQSADWWP</sequence>
<reference evidence="1 2" key="1">
    <citation type="submission" date="2018-08" db="EMBL/GenBank/DDBJ databases">
        <authorList>
            <person name="Khan S.A."/>
            <person name="Jeon C.O."/>
            <person name="Chun B.H."/>
            <person name="Jeong S.E."/>
        </authorList>
    </citation>
    <scope>NUCLEOTIDE SEQUENCE [LARGE SCALE GENOMIC DNA]</scope>
    <source>
        <strain evidence="1 2">S-16</strain>
    </source>
</reference>
<gene>
    <name evidence="1" type="ORF">DZC73_11230</name>
</gene>
<dbReference type="Proteomes" id="UP000267464">
    <property type="component" value="Unassembled WGS sequence"/>
</dbReference>